<evidence type="ECO:0000313" key="3">
    <source>
        <dbReference type="Proteomes" id="UP000094256"/>
    </source>
</evidence>
<accession>A0A1B3ZCQ0</accession>
<dbReference type="InterPro" id="IPR029058">
    <property type="entry name" value="AB_hydrolase_fold"/>
</dbReference>
<proteinExistence type="predicted"/>
<dbReference type="EMBL" id="CP014168">
    <property type="protein sequence ID" value="AOH85201.1"/>
    <property type="molecule type" value="Genomic_DNA"/>
</dbReference>
<keyword evidence="3" id="KW-1185">Reference proteome</keyword>
<dbReference type="PANTHER" id="PTHR43798:SF33">
    <property type="entry name" value="HYDROLASE, PUTATIVE (AFU_ORTHOLOGUE AFUA_2G14860)-RELATED"/>
    <property type="match status" value="1"/>
</dbReference>
<gene>
    <name evidence="2" type="ORF">AWL63_15785</name>
</gene>
<dbReference type="Proteomes" id="UP000094256">
    <property type="component" value="Chromosome"/>
</dbReference>
<dbReference type="Gene3D" id="3.40.50.1820">
    <property type="entry name" value="alpha/beta hydrolase"/>
    <property type="match status" value="1"/>
</dbReference>
<sequence>MSPMSGRIFAKFIAEMGEDRLAVAVDTPGFGMSDTPEELPEIADYARAMAAVIDALGIDGPVDLMGYHTGSLISCDLARMRPQQIRRVVLVSAPLLNDQEREEMRTLYARIVPSLDGEHLMKRWRGYLHHNLGRGLDLDAVADMFPDGLLGRNRAWYGHRAAFNHQPDMGLPEVRQPIMVINPNDDLVQYTPRAAALMVNGHIVDKPEWGHGFLDASTGEAVALVRGFLNTTA</sequence>
<reference evidence="2 3" key="1">
    <citation type="submission" date="2016-01" db="EMBL/GenBank/DDBJ databases">
        <title>Complete genome and mega plasmid sequence of Sphingomonas panacis DCY99 elicits systemic resistance in rice to Xanthomonas oryzae.</title>
        <authorList>
            <person name="Kim Y.J."/>
            <person name="Yang D.C."/>
            <person name="Sing P."/>
        </authorList>
    </citation>
    <scope>NUCLEOTIDE SEQUENCE [LARGE SCALE GENOMIC DNA]</scope>
    <source>
        <strain evidence="2 3">DCY99</strain>
    </source>
</reference>
<name>A0A1B3ZCQ0_9SPHN</name>
<dbReference type="PANTHER" id="PTHR43798">
    <property type="entry name" value="MONOACYLGLYCEROL LIPASE"/>
    <property type="match status" value="1"/>
</dbReference>
<feature type="domain" description="AB hydrolase-1" evidence="1">
    <location>
        <begin position="6"/>
        <end position="101"/>
    </location>
</feature>
<dbReference type="GO" id="GO:0016020">
    <property type="term" value="C:membrane"/>
    <property type="evidence" value="ECO:0007669"/>
    <property type="project" value="TreeGrafter"/>
</dbReference>
<evidence type="ECO:0000259" key="1">
    <source>
        <dbReference type="Pfam" id="PF00561"/>
    </source>
</evidence>
<dbReference type="STRING" id="1560345.AWL63_15785"/>
<dbReference type="KEGG" id="span:AWL63_15785"/>
<dbReference type="InterPro" id="IPR050266">
    <property type="entry name" value="AB_hydrolase_sf"/>
</dbReference>
<dbReference type="InterPro" id="IPR000073">
    <property type="entry name" value="AB_hydrolase_1"/>
</dbReference>
<dbReference type="AlphaFoldDB" id="A0A1B3ZCQ0"/>
<dbReference type="Pfam" id="PF00561">
    <property type="entry name" value="Abhydrolase_1"/>
    <property type="match status" value="1"/>
</dbReference>
<dbReference type="SUPFAM" id="SSF53474">
    <property type="entry name" value="alpha/beta-Hydrolases"/>
    <property type="match status" value="1"/>
</dbReference>
<organism evidence="2 3">
    <name type="scientific">Sphingomonas panacis</name>
    <dbReference type="NCBI Taxonomy" id="1560345"/>
    <lineage>
        <taxon>Bacteria</taxon>
        <taxon>Pseudomonadati</taxon>
        <taxon>Pseudomonadota</taxon>
        <taxon>Alphaproteobacteria</taxon>
        <taxon>Sphingomonadales</taxon>
        <taxon>Sphingomonadaceae</taxon>
        <taxon>Sphingomonas</taxon>
    </lineage>
</organism>
<protein>
    <recommendedName>
        <fullName evidence="1">AB hydrolase-1 domain-containing protein</fullName>
    </recommendedName>
</protein>
<evidence type="ECO:0000313" key="2">
    <source>
        <dbReference type="EMBL" id="AOH85201.1"/>
    </source>
</evidence>